<feature type="domain" description="Peptidase S1" evidence="4">
    <location>
        <begin position="57"/>
        <end position="291"/>
    </location>
</feature>
<dbReference type="SMART" id="SM00020">
    <property type="entry name" value="Tryp_SPc"/>
    <property type="match status" value="1"/>
</dbReference>
<dbReference type="SUPFAM" id="SSF50494">
    <property type="entry name" value="Trypsin-like serine proteases"/>
    <property type="match status" value="1"/>
</dbReference>
<keyword evidence="5" id="KW-0645">Protease</keyword>
<dbReference type="Pfam" id="PF00089">
    <property type="entry name" value="Trypsin"/>
    <property type="match status" value="1"/>
</dbReference>
<accession>A0A2R5LI71</accession>
<sequence>MCVPKDECKDDTVEDQPKQPSGNETNCGPEQVCCFHLIVRTEKTIERHSYYYRDAKAEGGPAVTKLGDFPWQAVLFTQDEDFLCSGVLVSTKHLLTTADCAAAFQDSGAPTLKVRLGVVDRETTTPSQKDFTVQKVTLHPGFQPPSKENNLAVLEVSNEVVYDNHILRISLAESEASFEGDKCTLSGWGKHLKRGSLSTTLLQVNVSILDTTTCEDVLQKSSSGSSFKVPEGSFCVAGSCQGDEGGPVMCRGPTQFVLAGVVSYGDLPCGEQPGVYAYIPKNLDFISQATGLRREDLTRPL</sequence>
<protein>
    <submittedName>
        <fullName evidence="5">Putative trypsin-like serine protease</fullName>
    </submittedName>
</protein>
<evidence type="ECO:0000256" key="3">
    <source>
        <dbReference type="SAM" id="MobiDB-lite"/>
    </source>
</evidence>
<evidence type="ECO:0000313" key="5">
    <source>
        <dbReference type="EMBL" id="MBY09017.1"/>
    </source>
</evidence>
<feature type="compositionally biased region" description="Basic and acidic residues" evidence="3">
    <location>
        <begin position="1"/>
        <end position="17"/>
    </location>
</feature>
<comment type="similarity">
    <text evidence="2">Belongs to the peptidase S1 family. CLIP subfamily.</text>
</comment>
<dbReference type="GO" id="GO:0006508">
    <property type="term" value="P:proteolysis"/>
    <property type="evidence" value="ECO:0007669"/>
    <property type="project" value="UniProtKB-KW"/>
</dbReference>
<dbReference type="InterPro" id="IPR001314">
    <property type="entry name" value="Peptidase_S1A"/>
</dbReference>
<dbReference type="AlphaFoldDB" id="A0A2R5LI71"/>
<evidence type="ECO:0000259" key="4">
    <source>
        <dbReference type="PROSITE" id="PS50240"/>
    </source>
</evidence>
<keyword evidence="5" id="KW-0378">Hydrolase</keyword>
<name>A0A2R5LI71_9ACAR</name>
<organism evidence="5">
    <name type="scientific">Ornithodoros turicata</name>
    <dbReference type="NCBI Taxonomy" id="34597"/>
    <lineage>
        <taxon>Eukaryota</taxon>
        <taxon>Metazoa</taxon>
        <taxon>Ecdysozoa</taxon>
        <taxon>Arthropoda</taxon>
        <taxon>Chelicerata</taxon>
        <taxon>Arachnida</taxon>
        <taxon>Acari</taxon>
        <taxon>Parasitiformes</taxon>
        <taxon>Ixodida</taxon>
        <taxon>Ixodoidea</taxon>
        <taxon>Argasidae</taxon>
        <taxon>Ornithodorinae</taxon>
        <taxon>Ornithodoros</taxon>
    </lineage>
</organism>
<dbReference type="InterPro" id="IPR009003">
    <property type="entry name" value="Peptidase_S1_PA"/>
</dbReference>
<feature type="region of interest" description="Disordered" evidence="3">
    <location>
        <begin position="1"/>
        <end position="24"/>
    </location>
</feature>
<keyword evidence="1" id="KW-1015">Disulfide bond</keyword>
<dbReference type="InterPro" id="IPR043504">
    <property type="entry name" value="Peptidase_S1_PA_chymotrypsin"/>
</dbReference>
<dbReference type="EMBL" id="GGLE01004891">
    <property type="protein sequence ID" value="MBY09017.1"/>
    <property type="molecule type" value="Transcribed_RNA"/>
</dbReference>
<dbReference type="InterPro" id="IPR051487">
    <property type="entry name" value="Ser/Thr_Proteases_Immune/Dev"/>
</dbReference>
<dbReference type="InterPro" id="IPR001254">
    <property type="entry name" value="Trypsin_dom"/>
</dbReference>
<dbReference type="PROSITE" id="PS50240">
    <property type="entry name" value="TRYPSIN_DOM"/>
    <property type="match status" value="1"/>
</dbReference>
<dbReference type="GO" id="GO:0004252">
    <property type="term" value="F:serine-type endopeptidase activity"/>
    <property type="evidence" value="ECO:0007669"/>
    <property type="project" value="InterPro"/>
</dbReference>
<dbReference type="PANTHER" id="PTHR24256">
    <property type="entry name" value="TRYPTASE-RELATED"/>
    <property type="match status" value="1"/>
</dbReference>
<proteinExistence type="inferred from homology"/>
<evidence type="ECO:0000256" key="2">
    <source>
        <dbReference type="ARBA" id="ARBA00024195"/>
    </source>
</evidence>
<evidence type="ECO:0000256" key="1">
    <source>
        <dbReference type="ARBA" id="ARBA00023157"/>
    </source>
</evidence>
<dbReference type="PRINTS" id="PR00722">
    <property type="entry name" value="CHYMOTRYPSIN"/>
</dbReference>
<dbReference type="CDD" id="cd00190">
    <property type="entry name" value="Tryp_SPc"/>
    <property type="match status" value="1"/>
</dbReference>
<reference evidence="5" key="1">
    <citation type="submission" date="2018-03" db="EMBL/GenBank/DDBJ databases">
        <title>The relapsing fever spirochete Borrelia turicatae persists in the highly oxidative environment of its soft-bodied tick vector.</title>
        <authorList>
            <person name="Bourret T.J."/>
            <person name="Boyle W.K."/>
            <person name="Valenzuela J.G."/>
            <person name="Oliveira F."/>
            <person name="Lopez J.E."/>
        </authorList>
    </citation>
    <scope>NUCLEOTIDE SEQUENCE</scope>
    <source>
        <strain evidence="5">Kansas strain/isolate</strain>
        <tissue evidence="5">Salivary glands</tissue>
    </source>
</reference>
<dbReference type="Gene3D" id="2.40.10.10">
    <property type="entry name" value="Trypsin-like serine proteases"/>
    <property type="match status" value="1"/>
</dbReference>